<evidence type="ECO:0008006" key="5">
    <source>
        <dbReference type="Google" id="ProtNLM"/>
    </source>
</evidence>
<feature type="transmembrane region" description="Helical" evidence="2">
    <location>
        <begin position="16"/>
        <end position="37"/>
    </location>
</feature>
<name>A0A511JKA5_9CELL</name>
<feature type="compositionally biased region" description="Low complexity" evidence="1">
    <location>
        <begin position="41"/>
        <end position="62"/>
    </location>
</feature>
<organism evidence="3 4">
    <name type="scientific">Cellulomonas terrae</name>
    <dbReference type="NCBI Taxonomy" id="311234"/>
    <lineage>
        <taxon>Bacteria</taxon>
        <taxon>Bacillati</taxon>
        <taxon>Actinomycetota</taxon>
        <taxon>Actinomycetes</taxon>
        <taxon>Micrococcales</taxon>
        <taxon>Cellulomonadaceae</taxon>
        <taxon>Cellulomonas</taxon>
    </lineage>
</organism>
<sequence length="226" mass="22175">MTLDSTEDQQSGRPRWLVPVAIGAGALVLAAVVWAAVASGASDEDAAPTTSASSSATVTSTPEPEPSASPTTPPSTEPAPAPSTDPEAPFVPGTEPAVPLTSTAEFGTGMSARVAGLESVAGVAEGPGEVAGPSVRVSVVLTNGTGAAASLDSTVVNLYAGEQLAPGEPLSGPGVSVFTGTLAPGASATGVYVFRVPPDLRDHLQITVSYDPTATTVLFEGPGPAA</sequence>
<evidence type="ECO:0000313" key="3">
    <source>
        <dbReference type="EMBL" id="GEL98441.1"/>
    </source>
</evidence>
<accession>A0A511JKA5</accession>
<dbReference type="AlphaFoldDB" id="A0A511JKA5"/>
<keyword evidence="2" id="KW-0472">Membrane</keyword>
<dbReference type="OrthoDB" id="3831250at2"/>
<protein>
    <recommendedName>
        <fullName evidence="5">DUF4352 domain-containing protein</fullName>
    </recommendedName>
</protein>
<keyword evidence="2" id="KW-0812">Transmembrane</keyword>
<gene>
    <name evidence="3" type="ORF">CTE05_19880</name>
</gene>
<keyword evidence="4" id="KW-1185">Reference proteome</keyword>
<reference evidence="3 4" key="1">
    <citation type="submission" date="2019-07" db="EMBL/GenBank/DDBJ databases">
        <title>Whole genome shotgun sequence of Cellulomonas terrae NBRC 100819.</title>
        <authorList>
            <person name="Hosoyama A."/>
            <person name="Uohara A."/>
            <person name="Ohji S."/>
            <person name="Ichikawa N."/>
        </authorList>
    </citation>
    <scope>NUCLEOTIDE SEQUENCE [LARGE SCALE GENOMIC DNA]</scope>
    <source>
        <strain evidence="3 4">NBRC 100819</strain>
    </source>
</reference>
<comment type="caution">
    <text evidence="3">The sequence shown here is derived from an EMBL/GenBank/DDBJ whole genome shotgun (WGS) entry which is preliminary data.</text>
</comment>
<dbReference type="Proteomes" id="UP000321049">
    <property type="component" value="Unassembled WGS sequence"/>
</dbReference>
<evidence type="ECO:0000256" key="2">
    <source>
        <dbReference type="SAM" id="Phobius"/>
    </source>
</evidence>
<feature type="compositionally biased region" description="Pro residues" evidence="1">
    <location>
        <begin position="63"/>
        <end position="83"/>
    </location>
</feature>
<evidence type="ECO:0000256" key="1">
    <source>
        <dbReference type="SAM" id="MobiDB-lite"/>
    </source>
</evidence>
<proteinExistence type="predicted"/>
<keyword evidence="2" id="KW-1133">Transmembrane helix</keyword>
<dbReference type="RefSeq" id="WP_146845952.1">
    <property type="nucleotide sequence ID" value="NZ_BJWH01000008.1"/>
</dbReference>
<dbReference type="EMBL" id="BJWH01000008">
    <property type="protein sequence ID" value="GEL98441.1"/>
    <property type="molecule type" value="Genomic_DNA"/>
</dbReference>
<evidence type="ECO:0000313" key="4">
    <source>
        <dbReference type="Proteomes" id="UP000321049"/>
    </source>
</evidence>
<feature type="region of interest" description="Disordered" evidence="1">
    <location>
        <begin position="41"/>
        <end position="102"/>
    </location>
</feature>